<dbReference type="GO" id="GO:0008774">
    <property type="term" value="F:acetaldehyde dehydrogenase (acetylating) activity"/>
    <property type="evidence" value="ECO:0007669"/>
    <property type="project" value="UniProtKB-UniRule"/>
</dbReference>
<keyword evidence="3" id="KW-0560">Oxidoreductase</keyword>
<dbReference type="InterPro" id="IPR003361">
    <property type="entry name" value="Acetaldehyde_dehydrogenase"/>
</dbReference>
<protein>
    <recommendedName>
        <fullName evidence="3">Acetaldehyde dehydrogenase</fullName>
        <ecNumber evidence="3">1.2.1.10</ecNumber>
    </recommendedName>
    <alternativeName>
        <fullName evidence="3">Acetaldehyde dehydrogenase [acetylating]</fullName>
    </alternativeName>
</protein>
<sequence length="313" mass="34010">MVEREGAANMSKIKVAILGTGNIGTDLMYKILKHEENMELAMMAGIDPESEGLIRARELGIHASDEGAKAILEDPDIKIVFDATSAKAHIAIAEEFRSAGKMMIDLTPAAVGPYVVPPVNLEEHIEAMNVNMVSCGGQATTPLVHAVKRIVPVHYAEVIATVASKAIGPGTRQNVDEFTRTTANAIKEVGGAHMARAIPVFNSAVPEIKMTNTVYAVIKENDFDEEAVKTSVKNIVEEVSSYVPGYRLKGEPFVDYRDTPWGRCPVFVIMNEVESTGDFFPTYAGNLDIMTASARKVGELYAQHFLGNKEVSR</sequence>
<organism evidence="5 6">
    <name type="scientific">Alteribacillus persepolensis</name>
    <dbReference type="NCBI Taxonomy" id="568899"/>
    <lineage>
        <taxon>Bacteria</taxon>
        <taxon>Bacillati</taxon>
        <taxon>Bacillota</taxon>
        <taxon>Bacilli</taxon>
        <taxon>Bacillales</taxon>
        <taxon>Bacillaceae</taxon>
        <taxon>Alteribacillus</taxon>
    </lineage>
</organism>
<dbReference type="STRING" id="568899.SAMN05192534_109102"/>
<feature type="active site" description="Acyl-thioester intermediate" evidence="3">
    <location>
        <position position="135"/>
    </location>
</feature>
<reference evidence="5 6" key="1">
    <citation type="submission" date="2016-10" db="EMBL/GenBank/DDBJ databases">
        <authorList>
            <person name="de Groot N.N."/>
        </authorList>
    </citation>
    <scope>NUCLEOTIDE SEQUENCE [LARGE SCALE GENOMIC DNA]</scope>
    <source>
        <strain evidence="5 6">DSM 21632</strain>
    </source>
</reference>
<dbReference type="SMART" id="SM00859">
    <property type="entry name" value="Semialdhyde_dh"/>
    <property type="match status" value="1"/>
</dbReference>
<dbReference type="InterPro" id="IPR036291">
    <property type="entry name" value="NAD(P)-bd_dom_sf"/>
</dbReference>
<dbReference type="Gene3D" id="3.40.50.720">
    <property type="entry name" value="NAD(P)-binding Rossmann-like Domain"/>
    <property type="match status" value="1"/>
</dbReference>
<evidence type="ECO:0000313" key="6">
    <source>
        <dbReference type="Proteomes" id="UP000199163"/>
    </source>
</evidence>
<dbReference type="EC" id="1.2.1.10" evidence="3"/>
<dbReference type="HAMAP" id="MF_01657">
    <property type="entry name" value="Ac_ald_DH_ac"/>
    <property type="match status" value="1"/>
</dbReference>
<dbReference type="SUPFAM" id="SSF51735">
    <property type="entry name" value="NAD(P)-binding Rossmann-fold domains"/>
    <property type="match status" value="1"/>
</dbReference>
<dbReference type="NCBIfam" id="TIGR03215">
    <property type="entry name" value="ac_ald_DH_ac"/>
    <property type="match status" value="1"/>
</dbReference>
<dbReference type="Pfam" id="PF09290">
    <property type="entry name" value="AcetDehyd-dimer"/>
    <property type="match status" value="1"/>
</dbReference>
<comment type="similarity">
    <text evidence="1 3">Belongs to the acetaldehyde dehydrogenase family.</text>
</comment>
<gene>
    <name evidence="5" type="ORF">SAMN05192534_109102</name>
</gene>
<comment type="catalytic activity">
    <reaction evidence="3">
        <text>acetaldehyde + NAD(+) + CoA = acetyl-CoA + NADH + H(+)</text>
        <dbReference type="Rhea" id="RHEA:23288"/>
        <dbReference type="ChEBI" id="CHEBI:15343"/>
        <dbReference type="ChEBI" id="CHEBI:15378"/>
        <dbReference type="ChEBI" id="CHEBI:57287"/>
        <dbReference type="ChEBI" id="CHEBI:57288"/>
        <dbReference type="ChEBI" id="CHEBI:57540"/>
        <dbReference type="ChEBI" id="CHEBI:57945"/>
        <dbReference type="EC" id="1.2.1.10"/>
    </reaction>
</comment>
<dbReference type="AlphaFoldDB" id="A0A1G8EI75"/>
<dbReference type="PIRSF" id="PIRSF015689">
    <property type="entry name" value="Actaldh_dh_actl"/>
    <property type="match status" value="1"/>
</dbReference>
<dbReference type="InterPro" id="IPR000534">
    <property type="entry name" value="Semialdehyde_DH_NAD-bd"/>
</dbReference>
<feature type="binding site" evidence="3">
    <location>
        <position position="286"/>
    </location>
    <ligand>
        <name>NAD(+)</name>
        <dbReference type="ChEBI" id="CHEBI:57540"/>
    </ligand>
</feature>
<proteinExistence type="inferred from homology"/>
<keyword evidence="3" id="KW-0058">Aromatic hydrocarbons catabolism</keyword>
<dbReference type="CDD" id="cd23933">
    <property type="entry name" value="ALDH_C"/>
    <property type="match status" value="1"/>
</dbReference>
<evidence type="ECO:0000313" key="5">
    <source>
        <dbReference type="EMBL" id="SDH69389.1"/>
    </source>
</evidence>
<evidence type="ECO:0000256" key="1">
    <source>
        <dbReference type="ARBA" id="ARBA00009244"/>
    </source>
</evidence>
<feature type="binding site" evidence="3">
    <location>
        <begin position="20"/>
        <end position="23"/>
    </location>
    <ligand>
        <name>NAD(+)</name>
        <dbReference type="ChEBI" id="CHEBI:57540"/>
    </ligand>
</feature>
<accession>A0A1G8EI75</accession>
<dbReference type="Gene3D" id="3.30.360.10">
    <property type="entry name" value="Dihydrodipicolinate Reductase, domain 2"/>
    <property type="match status" value="1"/>
</dbReference>
<evidence type="ECO:0000256" key="3">
    <source>
        <dbReference type="HAMAP-Rule" id="MF_01657"/>
    </source>
</evidence>
<evidence type="ECO:0000259" key="4">
    <source>
        <dbReference type="SMART" id="SM00859"/>
    </source>
</evidence>
<dbReference type="Pfam" id="PF01118">
    <property type="entry name" value="Semialdhyde_dh"/>
    <property type="match status" value="1"/>
</dbReference>
<dbReference type="Proteomes" id="UP000199163">
    <property type="component" value="Unassembled WGS sequence"/>
</dbReference>
<dbReference type="NCBIfam" id="NF006157">
    <property type="entry name" value="PRK08300.1"/>
    <property type="match status" value="1"/>
</dbReference>
<name>A0A1G8EI75_9BACI</name>
<dbReference type="GO" id="GO:0051287">
    <property type="term" value="F:NAD binding"/>
    <property type="evidence" value="ECO:0007669"/>
    <property type="project" value="UniProtKB-UniRule"/>
</dbReference>
<keyword evidence="2 3" id="KW-0520">NAD</keyword>
<dbReference type="InterPro" id="IPR015426">
    <property type="entry name" value="Acetylaldehyde_DH_C"/>
</dbReference>
<evidence type="ECO:0000256" key="2">
    <source>
        <dbReference type="ARBA" id="ARBA00023027"/>
    </source>
</evidence>
<comment type="caution">
    <text evidence="3">Lacks conserved residue(s) required for the propagation of feature annotation.</text>
</comment>
<feature type="domain" description="Semialdehyde dehydrogenase NAD-binding" evidence="4">
    <location>
        <begin position="14"/>
        <end position="127"/>
    </location>
</feature>
<dbReference type="SUPFAM" id="SSF55347">
    <property type="entry name" value="Glyceraldehyde-3-phosphate dehydrogenase-like, C-terminal domain"/>
    <property type="match status" value="1"/>
</dbReference>
<dbReference type="EMBL" id="FNDK01000009">
    <property type="protein sequence ID" value="SDH69389.1"/>
    <property type="molecule type" value="Genomic_DNA"/>
</dbReference>
<keyword evidence="6" id="KW-1185">Reference proteome</keyword>